<dbReference type="RefSeq" id="WP_316699979.1">
    <property type="nucleotide sequence ID" value="NZ_CP136336.1"/>
</dbReference>
<keyword evidence="1" id="KW-0547">Nucleotide-binding</keyword>
<evidence type="ECO:0000256" key="2">
    <source>
        <dbReference type="ARBA" id="ARBA00022840"/>
    </source>
</evidence>
<evidence type="ECO:0000313" key="4">
    <source>
        <dbReference type="Proteomes" id="UP001303946"/>
    </source>
</evidence>
<dbReference type="InterPro" id="IPR027417">
    <property type="entry name" value="P-loop_NTPase"/>
</dbReference>
<dbReference type="SUPFAM" id="SSF52540">
    <property type="entry name" value="P-loop containing nucleoside triphosphate hydrolases"/>
    <property type="match status" value="1"/>
</dbReference>
<evidence type="ECO:0000256" key="1">
    <source>
        <dbReference type="ARBA" id="ARBA00022741"/>
    </source>
</evidence>
<evidence type="ECO:0000313" key="3">
    <source>
        <dbReference type="EMBL" id="WOB07308.1"/>
    </source>
</evidence>
<organism evidence="3 4">
    <name type="scientific">Piscinibacter gummiphilus</name>
    <dbReference type="NCBI Taxonomy" id="946333"/>
    <lineage>
        <taxon>Bacteria</taxon>
        <taxon>Pseudomonadati</taxon>
        <taxon>Pseudomonadota</taxon>
        <taxon>Betaproteobacteria</taxon>
        <taxon>Burkholderiales</taxon>
        <taxon>Sphaerotilaceae</taxon>
        <taxon>Piscinibacter</taxon>
    </lineage>
</organism>
<dbReference type="GO" id="GO:0016301">
    <property type="term" value="F:kinase activity"/>
    <property type="evidence" value="ECO:0007669"/>
    <property type="project" value="UniProtKB-KW"/>
</dbReference>
<dbReference type="CDD" id="cd05387">
    <property type="entry name" value="BY-kinase"/>
    <property type="match status" value="1"/>
</dbReference>
<dbReference type="InterPro" id="IPR037257">
    <property type="entry name" value="T2SS_E_N_sf"/>
</dbReference>
<dbReference type="NCBIfam" id="TIGR03029">
    <property type="entry name" value="EpsG"/>
    <property type="match status" value="1"/>
</dbReference>
<dbReference type="PANTHER" id="PTHR32309:SF13">
    <property type="entry name" value="FERRIC ENTEROBACTIN TRANSPORT PROTEIN FEPE"/>
    <property type="match status" value="1"/>
</dbReference>
<dbReference type="NCBIfam" id="TIGR01007">
    <property type="entry name" value="eps_fam"/>
    <property type="match status" value="1"/>
</dbReference>
<dbReference type="PANTHER" id="PTHR32309">
    <property type="entry name" value="TYROSINE-PROTEIN KINASE"/>
    <property type="match status" value="1"/>
</dbReference>
<name>A0ABZ0CQP7_9BURK</name>
<keyword evidence="4" id="KW-1185">Reference proteome</keyword>
<dbReference type="SUPFAM" id="SSF160246">
    <property type="entry name" value="EspE N-terminal domain-like"/>
    <property type="match status" value="1"/>
</dbReference>
<dbReference type="InterPro" id="IPR017479">
    <property type="entry name" value="Tyr_kinase_chain_length_EpsG"/>
</dbReference>
<dbReference type="InterPro" id="IPR005702">
    <property type="entry name" value="Wzc-like_C"/>
</dbReference>
<proteinExistence type="predicted"/>
<protein>
    <submittedName>
        <fullName evidence="3">Chain length determinant protein tyrosine kinase EpsG</fullName>
    </submittedName>
</protein>
<reference evidence="3 4" key="1">
    <citation type="submission" date="2023-10" db="EMBL/GenBank/DDBJ databases">
        <title>Bacteria for the degradation of biodegradable plastic PBAT(Polybutylene adipate terephthalate).</title>
        <authorList>
            <person name="Weon H.-Y."/>
            <person name="Yeon J."/>
        </authorList>
    </citation>
    <scope>NUCLEOTIDE SEQUENCE [LARGE SCALE GENOMIC DNA]</scope>
    <source>
        <strain evidence="3 4">SBD 7-3</strain>
    </source>
</reference>
<gene>
    <name evidence="3" type="primary">epsG</name>
    <name evidence="3" type="ORF">RXV79_20600</name>
</gene>
<dbReference type="Gene3D" id="3.40.50.300">
    <property type="entry name" value="P-loop containing nucleotide triphosphate hydrolases"/>
    <property type="match status" value="1"/>
</dbReference>
<keyword evidence="3" id="KW-0808">Transferase</keyword>
<keyword evidence="2" id="KW-0067">ATP-binding</keyword>
<dbReference type="InterPro" id="IPR050445">
    <property type="entry name" value="Bact_polysacc_biosynth/exp"/>
</dbReference>
<accession>A0ABZ0CQP7</accession>
<dbReference type="Proteomes" id="UP001303946">
    <property type="component" value="Chromosome"/>
</dbReference>
<keyword evidence="3" id="KW-0418">Kinase</keyword>
<sequence>MATMSSGKAREADRSIGAILVSSGRLAIEDVERIINFQKERDLRFGDAGMQLGLLTEADIFYALSLQFDYPYLSGPGHPVSDEVVVAYRPFSAEGERLRSLRSQLQLRWFREGASRVALAVVGTRPGEGRSLLAANLAVTFAQAKERTLLIDGDLRNPRQNSLFRVENQTGLSNLLTGRMHEQVIKLVPGIPGLAVLPSGPIPPNPEELLGRASFARILEQSMSAFDVIIIDTPAITCGADVTLLARFAGAALVVARNNMTRTAELRDLVAHMQDAGVKVVGSVLVDAPFTKPAKLKKQGEAGGR</sequence>
<dbReference type="EMBL" id="CP136336">
    <property type="protein sequence ID" value="WOB07308.1"/>
    <property type="molecule type" value="Genomic_DNA"/>
</dbReference>